<evidence type="ECO:0000259" key="1">
    <source>
        <dbReference type="Pfam" id="PF13280"/>
    </source>
</evidence>
<dbReference type="AlphaFoldDB" id="A0A1Y1T0N4"/>
<name>A0A1Y1T0N4_9FLAO</name>
<dbReference type="InterPro" id="IPR051534">
    <property type="entry name" value="CBASS_pafABC_assoc_protein"/>
</dbReference>
<sequence length="297" mass="35093">MSFNKTLSRHYKIIYLLQNKPRSFKEINNELANQQDATEDLRVSQRTFQRDIQEIEQIHQIEIASDKSKNVYYIKESAEDEYKTRLRENYDIINAIRMSKGMGESLFFEQRKALGTQHMADLLNAIQNRKEVKFKYQKFWDASLTNRIVKPIALKESKNRWYLIAKDTKDNIIKNFSLDRMSELQLTNLRFTSVEYNIHEAFENSFGIINGTNDKVSRIILAFKIDQGRYIKSLPLHHSQKLISQNDNEIRFEYQLKPTFDFVQEILSHGSDVEVIAPLSLRKKIIEKLKASIENYN</sequence>
<dbReference type="OrthoDB" id="43316at2"/>
<feature type="domain" description="WYL" evidence="1">
    <location>
        <begin position="118"/>
        <end position="185"/>
    </location>
</feature>
<proteinExistence type="predicted"/>
<gene>
    <name evidence="3" type="ORF">IIF7_17717</name>
</gene>
<organism evidence="3 4">
    <name type="scientific">Zunongwangia atlantica 22II14-10F7</name>
    <dbReference type="NCBI Taxonomy" id="1185767"/>
    <lineage>
        <taxon>Bacteria</taxon>
        <taxon>Pseudomonadati</taxon>
        <taxon>Bacteroidota</taxon>
        <taxon>Flavobacteriia</taxon>
        <taxon>Flavobacteriales</taxon>
        <taxon>Flavobacteriaceae</taxon>
        <taxon>Zunongwangia</taxon>
    </lineage>
</organism>
<dbReference type="STRING" id="1185767.IIF7_17717"/>
<protein>
    <submittedName>
        <fullName evidence="3">Uncharacterized protein</fullName>
    </submittedName>
</protein>
<dbReference type="Pfam" id="PF25583">
    <property type="entry name" value="WCX"/>
    <property type="match status" value="1"/>
</dbReference>
<reference evidence="3 4" key="1">
    <citation type="submission" date="2013-04" db="EMBL/GenBank/DDBJ databases">
        <title>Zunongwangia sp. 22II14-10F7 Genome Sequencing.</title>
        <authorList>
            <person name="Lai Q."/>
            <person name="Shao Z."/>
        </authorList>
    </citation>
    <scope>NUCLEOTIDE SEQUENCE [LARGE SCALE GENOMIC DNA]</scope>
    <source>
        <strain evidence="3 4">22II14-10F7</strain>
    </source>
</reference>
<dbReference type="PROSITE" id="PS52050">
    <property type="entry name" value="WYL"/>
    <property type="match status" value="1"/>
</dbReference>
<dbReference type="Proteomes" id="UP000192746">
    <property type="component" value="Unassembled WGS sequence"/>
</dbReference>
<keyword evidence="4" id="KW-1185">Reference proteome</keyword>
<evidence type="ECO:0000313" key="4">
    <source>
        <dbReference type="Proteomes" id="UP000192746"/>
    </source>
</evidence>
<feature type="domain" description="WCX" evidence="2">
    <location>
        <begin position="222"/>
        <end position="291"/>
    </location>
</feature>
<dbReference type="PANTHER" id="PTHR34580">
    <property type="match status" value="1"/>
</dbReference>
<evidence type="ECO:0000313" key="3">
    <source>
        <dbReference type="EMBL" id="ORL44053.1"/>
    </source>
</evidence>
<dbReference type="PANTHER" id="PTHR34580:SF9">
    <property type="entry name" value="SLL5097 PROTEIN"/>
    <property type="match status" value="1"/>
</dbReference>
<dbReference type="RefSeq" id="WP_084843022.1">
    <property type="nucleotide sequence ID" value="NZ_ARYN01000019.1"/>
</dbReference>
<comment type="caution">
    <text evidence="3">The sequence shown here is derived from an EMBL/GenBank/DDBJ whole genome shotgun (WGS) entry which is preliminary data.</text>
</comment>
<dbReference type="EMBL" id="ARYN01000019">
    <property type="protein sequence ID" value="ORL44053.1"/>
    <property type="molecule type" value="Genomic_DNA"/>
</dbReference>
<dbReference type="InterPro" id="IPR057727">
    <property type="entry name" value="WCX_dom"/>
</dbReference>
<accession>A0A1Y1T0N4</accession>
<evidence type="ECO:0000259" key="2">
    <source>
        <dbReference type="Pfam" id="PF25583"/>
    </source>
</evidence>
<dbReference type="InterPro" id="IPR026881">
    <property type="entry name" value="WYL_dom"/>
</dbReference>
<dbReference type="Pfam" id="PF13280">
    <property type="entry name" value="WYL"/>
    <property type="match status" value="1"/>
</dbReference>